<dbReference type="GO" id="GO:0003677">
    <property type="term" value="F:DNA binding"/>
    <property type="evidence" value="ECO:0007669"/>
    <property type="project" value="InterPro"/>
</dbReference>
<dbReference type="PANTHER" id="PTHR15180">
    <property type="entry name" value="GENERAL TRANSCRIPTION FACTOR 3C POLYPEPTIDE 1"/>
    <property type="match status" value="1"/>
</dbReference>
<comment type="caution">
    <text evidence="3">The sequence shown here is derived from an EMBL/GenBank/DDBJ whole genome shotgun (WGS) entry which is preliminary data.</text>
</comment>
<reference evidence="3 4" key="1">
    <citation type="journal article" date="2018" name="Nat. Genet.">
        <title>Extensive intraspecific gene order and gene structural variations between Mo17 and other maize genomes.</title>
        <authorList>
            <person name="Sun S."/>
            <person name="Zhou Y."/>
            <person name="Chen J."/>
            <person name="Shi J."/>
            <person name="Zhao H."/>
            <person name="Zhao H."/>
            <person name="Song W."/>
            <person name="Zhang M."/>
            <person name="Cui Y."/>
            <person name="Dong X."/>
            <person name="Liu H."/>
            <person name="Ma X."/>
            <person name="Jiao Y."/>
            <person name="Wang B."/>
            <person name="Wei X."/>
            <person name="Stein J.C."/>
            <person name="Glaubitz J.C."/>
            <person name="Lu F."/>
            <person name="Yu G."/>
            <person name="Liang C."/>
            <person name="Fengler K."/>
            <person name="Li B."/>
            <person name="Rafalski A."/>
            <person name="Schnable P.S."/>
            <person name="Ware D.H."/>
            <person name="Buckler E.S."/>
            <person name="Lai J."/>
        </authorList>
    </citation>
    <scope>NUCLEOTIDE SEQUENCE [LARGE SCALE GENOMIC DNA]</scope>
    <source>
        <strain evidence="4">cv. Missouri 17</strain>
        <tissue evidence="3">Seedling</tissue>
    </source>
</reference>
<feature type="compositionally biased region" description="Basic and acidic residues" evidence="1">
    <location>
        <begin position="389"/>
        <end position="398"/>
    </location>
</feature>
<dbReference type="ExpressionAtlas" id="A0A3L6D8F5">
    <property type="expression patterns" value="baseline"/>
</dbReference>
<dbReference type="InterPro" id="IPR044210">
    <property type="entry name" value="Tfc3-like"/>
</dbReference>
<evidence type="ECO:0000256" key="1">
    <source>
        <dbReference type="SAM" id="MobiDB-lite"/>
    </source>
</evidence>
<feature type="region of interest" description="Disordered" evidence="1">
    <location>
        <begin position="384"/>
        <end position="407"/>
    </location>
</feature>
<feature type="region of interest" description="Disordered" evidence="1">
    <location>
        <begin position="109"/>
        <end position="134"/>
    </location>
</feature>
<sequence>MEHLTFYLCVTCDLKAPVFAILQVTGSGGKPYTLSSQFLTNACCSPFPFGSGKKASIFSNWLIAQQKNTTDSGVYLYPDIQCGEIVHLFSLVLSGNLLISPFLPSEGVGEADEPNSSGPLVVDTSGLADNSHKRKADTVKLKSSKAKKPKPLPKIESDFCYRREKGFPAIQIGLNLHRIQTSNFLQEFHGKESSIFTSSWAMSKKNVDLHAERHIMPLFSNCLSSYRHLLSESQLENSYSGWPWDAMTNYAEELSPVSEHQNELFTLSPELFRNAFLVIHQAAMQLVLIIVDTLKRFQLAVKVNAYDGVQIVDSLHSSKYHIATLAECDSCCCTDPPTSQFVDNENTKNLLKEKHTKPINFPGPIKMLGDGHTVTVINVQSKLSPPYMHSKDPGDAERLSTPGENNKESSFYHNCERHCYQPILPWINGDGSTNSTLYEGLSRRVIGYVMHYPGLSEQRIEITKPELLGSNEEANVDAFRVDGAFDVNSKNDISIHDYLPAMKAICDKLEEASGKVDCSHIFPIKAMLVVRCLRLLKNFDPNEFQPKSIASNFKFVKKGQATDQILELPLENCIYDMISSQGTKGITLVECCCASF</sequence>
<dbReference type="AlphaFoldDB" id="A0A3L6D8F5"/>
<protein>
    <recommendedName>
        <fullName evidence="2">DUF7646 domain-containing protein</fullName>
    </recommendedName>
</protein>
<dbReference type="Proteomes" id="UP000251960">
    <property type="component" value="Unassembled WGS sequence"/>
</dbReference>
<organism evidence="3 4">
    <name type="scientific">Zea mays</name>
    <name type="common">Maize</name>
    <dbReference type="NCBI Taxonomy" id="4577"/>
    <lineage>
        <taxon>Eukaryota</taxon>
        <taxon>Viridiplantae</taxon>
        <taxon>Streptophyta</taxon>
        <taxon>Embryophyta</taxon>
        <taxon>Tracheophyta</taxon>
        <taxon>Spermatophyta</taxon>
        <taxon>Magnoliopsida</taxon>
        <taxon>Liliopsida</taxon>
        <taxon>Poales</taxon>
        <taxon>Poaceae</taxon>
        <taxon>PACMAD clade</taxon>
        <taxon>Panicoideae</taxon>
        <taxon>Andropogonodae</taxon>
        <taxon>Andropogoneae</taxon>
        <taxon>Tripsacinae</taxon>
        <taxon>Zea</taxon>
    </lineage>
</organism>
<evidence type="ECO:0000313" key="3">
    <source>
        <dbReference type="EMBL" id="PWZ04463.1"/>
    </source>
</evidence>
<evidence type="ECO:0000259" key="2">
    <source>
        <dbReference type="Pfam" id="PF24657"/>
    </source>
</evidence>
<name>A0A3L6D8F5_MAIZE</name>
<dbReference type="GO" id="GO:0000127">
    <property type="term" value="C:transcription factor TFIIIC complex"/>
    <property type="evidence" value="ECO:0007669"/>
    <property type="project" value="InterPro"/>
</dbReference>
<accession>A0A3L6D8F5</accession>
<evidence type="ECO:0000313" key="4">
    <source>
        <dbReference type="Proteomes" id="UP000251960"/>
    </source>
</evidence>
<dbReference type="InterPro" id="IPR056063">
    <property type="entry name" value="DUF7646"/>
</dbReference>
<gene>
    <name evidence="3" type="ORF">Zm00014a_012349</name>
</gene>
<proteinExistence type="predicted"/>
<dbReference type="PANTHER" id="PTHR15180:SF1">
    <property type="entry name" value="GENERAL TRANSCRIPTION FACTOR 3C POLYPEPTIDE 1"/>
    <property type="match status" value="1"/>
</dbReference>
<feature type="domain" description="DUF7646" evidence="2">
    <location>
        <begin position="557"/>
        <end position="592"/>
    </location>
</feature>
<dbReference type="Pfam" id="PF24657">
    <property type="entry name" value="DUF7646"/>
    <property type="match status" value="1"/>
</dbReference>
<dbReference type="GO" id="GO:0006384">
    <property type="term" value="P:transcription initiation at RNA polymerase III promoter"/>
    <property type="evidence" value="ECO:0007669"/>
    <property type="project" value="InterPro"/>
</dbReference>
<dbReference type="EMBL" id="NCVQ01000248">
    <property type="protein sequence ID" value="PWZ04463.1"/>
    <property type="molecule type" value="Genomic_DNA"/>
</dbReference>